<protein>
    <recommendedName>
        <fullName evidence="9">VWFA domain-containing protein</fullName>
    </recommendedName>
</protein>
<feature type="region of interest" description="Disordered" evidence="7">
    <location>
        <begin position="1"/>
        <end position="21"/>
    </location>
</feature>
<feature type="transmembrane region" description="Helical" evidence="8">
    <location>
        <begin position="598"/>
        <end position="618"/>
    </location>
</feature>
<evidence type="ECO:0000259" key="9">
    <source>
        <dbReference type="PROSITE" id="PS50234"/>
    </source>
</evidence>
<dbReference type="PANTHER" id="PTHR10579">
    <property type="entry name" value="CALCIUM-ACTIVATED CHLORIDE CHANNEL REGULATOR"/>
    <property type="match status" value="1"/>
</dbReference>
<dbReference type="SUPFAM" id="SSF53300">
    <property type="entry name" value="vWA-like"/>
    <property type="match status" value="1"/>
</dbReference>
<keyword evidence="11" id="KW-1185">Reference proteome</keyword>
<sequence>MPYDDDEEPPPPKPAPPARPLRLAKHHNSEAPLAANDQKVLLELTGPSSAASRAALDLVAVIDISYSMIGNRLNGAKKALSFIVSKLTDRDRLSIVQFDDEATRVCPLRRVTEVARSDLEALISGLNVGGSTNIEAGLSTGVAVVGDRRFTAGRAANIMLLSDGQENIGNARRVEPGNVPVHAFGFGADHDSKLLGAIASKSLGGVYNFVPDSDDPAKLAKAFSRILAGLVTIVAQDLELTVTPVQGEATIKKVDAGTYPADPVGDGSSPVTVRFGTLSGEEARSVVVELALSDRTADLRTYRANVAKVLHRFTTAQGQPVTSDPELITIKRGRKVVGAADAPPPVETEVVRLKHVETIQEAIAKADDNKIEEAWNILVEALNKLVEARRRLLDPILGELQKELMKLLELFKTPDIYQKQGRHYAMAAAASHSRRRSTERGDEAAGPYDTERVNKYREQAQMAGERPPSSAAEEEEIEEMESAVPRTPGNGDRRTLSLALRLLTAVLSLLAISVMASARTTGWAGDYYSRYEPYRYNVGVNVIICFYSVMQASVETRRPVSSMLQTTSCYCITLFLDQASRASAFLNPAQFAVKACRVLAYLLMSASAAAASGHHLLVSRFGKERFNNKIHVAVWFSFLAFLTLSGNALISMANLFSRI</sequence>
<dbReference type="InterPro" id="IPR036465">
    <property type="entry name" value="vWFA_dom_sf"/>
</dbReference>
<comment type="caution">
    <text evidence="10">The sequence shown here is derived from an EMBL/GenBank/DDBJ whole genome shotgun (WGS) entry which is preliminary data.</text>
</comment>
<evidence type="ECO:0000313" key="10">
    <source>
        <dbReference type="EMBL" id="TVU01740.1"/>
    </source>
</evidence>
<evidence type="ECO:0000256" key="6">
    <source>
        <dbReference type="ARBA" id="ARBA00023136"/>
    </source>
</evidence>
<comment type="subcellular location">
    <subcellularLocation>
        <location evidence="1">Cell membrane</location>
        <topology evidence="1">Multi-pass membrane protein</topology>
    </subcellularLocation>
</comment>
<feature type="non-terminal residue" evidence="10">
    <location>
        <position position="1"/>
    </location>
</feature>
<dbReference type="Pfam" id="PF04535">
    <property type="entry name" value="CASP_dom"/>
    <property type="match status" value="1"/>
</dbReference>
<feature type="region of interest" description="Disordered" evidence="7">
    <location>
        <begin position="427"/>
        <end position="491"/>
    </location>
</feature>
<dbReference type="InterPro" id="IPR032838">
    <property type="entry name" value="Vwaint_dom"/>
</dbReference>
<dbReference type="PROSITE" id="PS50234">
    <property type="entry name" value="VWFA"/>
    <property type="match status" value="1"/>
</dbReference>
<dbReference type="OrthoDB" id="687730at2759"/>
<keyword evidence="5 8" id="KW-1133">Transmembrane helix</keyword>
<evidence type="ECO:0000313" key="11">
    <source>
        <dbReference type="Proteomes" id="UP000324897"/>
    </source>
</evidence>
<evidence type="ECO:0000256" key="7">
    <source>
        <dbReference type="SAM" id="MobiDB-lite"/>
    </source>
</evidence>
<evidence type="ECO:0000256" key="1">
    <source>
        <dbReference type="ARBA" id="ARBA00004651"/>
    </source>
</evidence>
<dbReference type="Pfam" id="PF00092">
    <property type="entry name" value="VWA"/>
    <property type="match status" value="1"/>
</dbReference>
<dbReference type="AlphaFoldDB" id="A0A5J9SRY9"/>
<dbReference type="PANTHER" id="PTHR10579:SF129">
    <property type="entry name" value="OS01G0640200 PROTEIN"/>
    <property type="match status" value="1"/>
</dbReference>
<keyword evidence="3" id="KW-1003">Cell membrane</keyword>
<dbReference type="Gene3D" id="3.40.50.410">
    <property type="entry name" value="von Willebrand factor, type A domain"/>
    <property type="match status" value="1"/>
</dbReference>
<evidence type="ECO:0000256" key="2">
    <source>
        <dbReference type="ARBA" id="ARBA00007651"/>
    </source>
</evidence>
<evidence type="ECO:0000256" key="8">
    <source>
        <dbReference type="SAM" id="Phobius"/>
    </source>
</evidence>
<dbReference type="InterPro" id="IPR002035">
    <property type="entry name" value="VWF_A"/>
</dbReference>
<dbReference type="GO" id="GO:0005886">
    <property type="term" value="C:plasma membrane"/>
    <property type="evidence" value="ECO:0007669"/>
    <property type="project" value="UniProtKB-SubCell"/>
</dbReference>
<dbReference type="InterPro" id="IPR006702">
    <property type="entry name" value="CASP_dom"/>
</dbReference>
<proteinExistence type="inferred from homology"/>
<keyword evidence="6 8" id="KW-0472">Membrane</keyword>
<accession>A0A5J9SRY9</accession>
<dbReference type="Gramene" id="TVU01740">
    <property type="protein sequence ID" value="TVU01740"/>
    <property type="gene ID" value="EJB05_52800"/>
</dbReference>
<reference evidence="10 11" key="1">
    <citation type="journal article" date="2019" name="Sci. Rep.">
        <title>A high-quality genome of Eragrostis curvula grass provides insights into Poaceae evolution and supports new strategies to enhance forage quality.</title>
        <authorList>
            <person name="Carballo J."/>
            <person name="Santos B.A.C.M."/>
            <person name="Zappacosta D."/>
            <person name="Garbus I."/>
            <person name="Selva J.P."/>
            <person name="Gallo C.A."/>
            <person name="Diaz A."/>
            <person name="Albertini E."/>
            <person name="Caccamo M."/>
            <person name="Echenique V."/>
        </authorList>
    </citation>
    <scope>NUCLEOTIDE SEQUENCE [LARGE SCALE GENOMIC DNA]</scope>
    <source>
        <strain evidence="11">cv. Victoria</strain>
        <tissue evidence="10">Leaf</tissue>
    </source>
</reference>
<dbReference type="EMBL" id="RWGY01000392">
    <property type="protein sequence ID" value="TVU01740.1"/>
    <property type="molecule type" value="Genomic_DNA"/>
</dbReference>
<gene>
    <name evidence="10" type="ORF">EJB05_52800</name>
</gene>
<dbReference type="InterPro" id="IPR051266">
    <property type="entry name" value="CLCR"/>
</dbReference>
<organism evidence="10 11">
    <name type="scientific">Eragrostis curvula</name>
    <name type="common">weeping love grass</name>
    <dbReference type="NCBI Taxonomy" id="38414"/>
    <lineage>
        <taxon>Eukaryota</taxon>
        <taxon>Viridiplantae</taxon>
        <taxon>Streptophyta</taxon>
        <taxon>Embryophyta</taxon>
        <taxon>Tracheophyta</taxon>
        <taxon>Spermatophyta</taxon>
        <taxon>Magnoliopsida</taxon>
        <taxon>Liliopsida</taxon>
        <taxon>Poales</taxon>
        <taxon>Poaceae</taxon>
        <taxon>PACMAD clade</taxon>
        <taxon>Chloridoideae</taxon>
        <taxon>Eragrostideae</taxon>
        <taxon>Eragrostidinae</taxon>
        <taxon>Eragrostis</taxon>
    </lineage>
</organism>
<evidence type="ECO:0000256" key="5">
    <source>
        <dbReference type="ARBA" id="ARBA00022989"/>
    </source>
</evidence>
<feature type="compositionally biased region" description="Acidic residues" evidence="7">
    <location>
        <begin position="472"/>
        <end position="481"/>
    </location>
</feature>
<feature type="compositionally biased region" description="Basic and acidic residues" evidence="7">
    <location>
        <begin position="436"/>
        <end position="458"/>
    </location>
</feature>
<feature type="transmembrane region" description="Helical" evidence="8">
    <location>
        <begin position="630"/>
        <end position="656"/>
    </location>
</feature>
<comment type="similarity">
    <text evidence="2">Belongs to the Casparian strip membrane proteins (CASP) family.</text>
</comment>
<feature type="domain" description="VWFA" evidence="9">
    <location>
        <begin position="57"/>
        <end position="226"/>
    </location>
</feature>
<feature type="transmembrane region" description="Helical" evidence="8">
    <location>
        <begin position="498"/>
        <end position="516"/>
    </location>
</feature>
<dbReference type="Pfam" id="PF14624">
    <property type="entry name" value="Vwaint"/>
    <property type="match status" value="1"/>
</dbReference>
<dbReference type="Proteomes" id="UP000324897">
    <property type="component" value="Unassembled WGS sequence"/>
</dbReference>
<evidence type="ECO:0000256" key="4">
    <source>
        <dbReference type="ARBA" id="ARBA00022692"/>
    </source>
</evidence>
<keyword evidence="4 8" id="KW-0812">Transmembrane</keyword>
<name>A0A5J9SRY9_9POAL</name>
<evidence type="ECO:0000256" key="3">
    <source>
        <dbReference type="ARBA" id="ARBA00022475"/>
    </source>
</evidence>
<dbReference type="SMART" id="SM00327">
    <property type="entry name" value="VWA"/>
    <property type="match status" value="1"/>
</dbReference>